<name>D4DTY1_NEIEG</name>
<reference evidence="1 2" key="1">
    <citation type="submission" date="2010-02" db="EMBL/GenBank/DDBJ databases">
        <authorList>
            <person name="Weinstock G."/>
            <person name="Sodergren E."/>
            <person name="Clifton S."/>
            <person name="Fulton L."/>
            <person name="Fulton B."/>
            <person name="Courtney L."/>
            <person name="Fronick C."/>
            <person name="Harrison M."/>
            <person name="Strong C."/>
            <person name="Farmer C."/>
            <person name="Delahaunty K."/>
            <person name="Markovic C."/>
            <person name="Hall O."/>
            <person name="Minx P."/>
            <person name="Tomlinson C."/>
            <person name="Mitreva M."/>
            <person name="Nelson J."/>
            <person name="Hou S."/>
            <person name="Wollam A."/>
            <person name="Pepin K.H."/>
            <person name="Johnson M."/>
            <person name="Bhonagiri V."/>
            <person name="Zhang X."/>
            <person name="Suruliraj S."/>
            <person name="Warren W."/>
            <person name="Chinwalla A."/>
            <person name="Mardis E.R."/>
            <person name="Wilson R.K."/>
        </authorList>
    </citation>
    <scope>NUCLEOTIDE SEQUENCE [LARGE SCALE GENOMIC DNA]</scope>
    <source>
        <strain evidence="1 2">ATCC 29315</strain>
    </source>
</reference>
<accession>D4DTY1</accession>
<dbReference type="Proteomes" id="UP000005536">
    <property type="component" value="Unassembled WGS sequence"/>
</dbReference>
<organism evidence="1 2">
    <name type="scientific">Neisseria elongata subsp. glycolytica ATCC 29315</name>
    <dbReference type="NCBI Taxonomy" id="546263"/>
    <lineage>
        <taxon>Bacteria</taxon>
        <taxon>Pseudomonadati</taxon>
        <taxon>Pseudomonadota</taxon>
        <taxon>Betaproteobacteria</taxon>
        <taxon>Neisseriales</taxon>
        <taxon>Neisseriaceae</taxon>
        <taxon>Neisseria</taxon>
    </lineage>
</organism>
<gene>
    <name evidence="1" type="ORF">NEIELOOT_02538</name>
</gene>
<comment type="caution">
    <text evidence="1">The sequence shown here is derived from an EMBL/GenBank/DDBJ whole genome shotgun (WGS) entry which is preliminary data.</text>
</comment>
<evidence type="ECO:0000313" key="2">
    <source>
        <dbReference type="Proteomes" id="UP000005536"/>
    </source>
</evidence>
<evidence type="ECO:0000313" key="1">
    <source>
        <dbReference type="EMBL" id="EFE48564.1"/>
    </source>
</evidence>
<proteinExistence type="predicted"/>
<dbReference type="AlphaFoldDB" id="D4DTY1"/>
<protein>
    <submittedName>
        <fullName evidence="1">Uncharacterized protein</fullName>
    </submittedName>
</protein>
<dbReference type="EMBL" id="ADBF01000253">
    <property type="protein sequence ID" value="EFE48564.1"/>
    <property type="molecule type" value="Genomic_DNA"/>
</dbReference>
<sequence>MKICGKSYSQALYTKNCRKIMSMSKTLHIGQVYQSEQSKTGWKKVYA</sequence>